<comment type="caution">
    <text evidence="4">The sequence shown here is derived from an EMBL/GenBank/DDBJ whole genome shotgun (WGS) entry which is preliminary data.</text>
</comment>
<keyword evidence="2" id="KW-0560">Oxidoreductase</keyword>
<dbReference type="InterPro" id="IPR057326">
    <property type="entry name" value="KR_dom"/>
</dbReference>
<dbReference type="PANTHER" id="PTHR43639">
    <property type="entry name" value="OXIDOREDUCTASE, SHORT-CHAIN DEHYDROGENASE/REDUCTASE FAMILY (AFU_ORTHOLOGUE AFUA_5G02870)"/>
    <property type="match status" value="1"/>
</dbReference>
<dbReference type="InterPro" id="IPR036291">
    <property type="entry name" value="NAD(P)-bd_dom_sf"/>
</dbReference>
<evidence type="ECO:0000259" key="3">
    <source>
        <dbReference type="SMART" id="SM00822"/>
    </source>
</evidence>
<evidence type="ECO:0000313" key="5">
    <source>
        <dbReference type="Proteomes" id="UP001596137"/>
    </source>
</evidence>
<dbReference type="PRINTS" id="PR00080">
    <property type="entry name" value="SDRFAMILY"/>
</dbReference>
<organism evidence="4 5">
    <name type="scientific">Sphaerisporangium aureirubrum</name>
    <dbReference type="NCBI Taxonomy" id="1544736"/>
    <lineage>
        <taxon>Bacteria</taxon>
        <taxon>Bacillati</taxon>
        <taxon>Actinomycetota</taxon>
        <taxon>Actinomycetes</taxon>
        <taxon>Streptosporangiales</taxon>
        <taxon>Streptosporangiaceae</taxon>
        <taxon>Sphaerisporangium</taxon>
    </lineage>
</organism>
<sequence>MRSSAGVAREREAAVTALRGKKAVVTGGSRGIGRAVVQRLARDGAEVVFTYASNAGAAGKVEQAVKAAGGTAHAVRADLTEPGAAARLMETAAERLGVLDVLVNNAALEFVPTPLAELDDEVFDRVMAGNARTVFVTLRYAARHMPDGGRVVNISTINTVRSAPGIAPYAASKGAIEQLTLVAAQELGPRGITVNTVSPGATDTDLLRATNPAEALAVAASITPLRRLGEPSDVADVVAFLAGPGGRWVTGQNIRASGGLA</sequence>
<dbReference type="SMART" id="SM00822">
    <property type="entry name" value="PKS_KR"/>
    <property type="match status" value="1"/>
</dbReference>
<dbReference type="PANTHER" id="PTHR43639:SF1">
    <property type="entry name" value="SHORT-CHAIN DEHYDROGENASE_REDUCTASE FAMILY PROTEIN"/>
    <property type="match status" value="1"/>
</dbReference>
<keyword evidence="5" id="KW-1185">Reference proteome</keyword>
<gene>
    <name evidence="4" type="ORF">ACFP1K_27620</name>
</gene>
<name>A0ABW1NPG7_9ACTN</name>
<dbReference type="InterPro" id="IPR002347">
    <property type="entry name" value="SDR_fam"/>
</dbReference>
<dbReference type="Proteomes" id="UP001596137">
    <property type="component" value="Unassembled WGS sequence"/>
</dbReference>
<dbReference type="Gene3D" id="3.40.50.720">
    <property type="entry name" value="NAD(P)-binding Rossmann-like Domain"/>
    <property type="match status" value="1"/>
</dbReference>
<evidence type="ECO:0000256" key="2">
    <source>
        <dbReference type="ARBA" id="ARBA00023002"/>
    </source>
</evidence>
<dbReference type="SUPFAM" id="SSF51735">
    <property type="entry name" value="NAD(P)-binding Rossmann-fold domains"/>
    <property type="match status" value="1"/>
</dbReference>
<dbReference type="PRINTS" id="PR00081">
    <property type="entry name" value="GDHRDH"/>
</dbReference>
<reference evidence="5" key="1">
    <citation type="journal article" date="2019" name="Int. J. Syst. Evol. Microbiol.">
        <title>The Global Catalogue of Microorganisms (GCM) 10K type strain sequencing project: providing services to taxonomists for standard genome sequencing and annotation.</title>
        <authorList>
            <consortium name="The Broad Institute Genomics Platform"/>
            <consortium name="The Broad Institute Genome Sequencing Center for Infectious Disease"/>
            <person name="Wu L."/>
            <person name="Ma J."/>
        </authorList>
    </citation>
    <scope>NUCLEOTIDE SEQUENCE [LARGE SCALE GENOMIC DNA]</scope>
    <source>
        <strain evidence="5">JCM 30346</strain>
    </source>
</reference>
<proteinExistence type="inferred from homology"/>
<accession>A0ABW1NPG7</accession>
<dbReference type="Pfam" id="PF13561">
    <property type="entry name" value="adh_short_C2"/>
    <property type="match status" value="1"/>
</dbReference>
<dbReference type="EMBL" id="JBHSRF010000052">
    <property type="protein sequence ID" value="MFC6084960.1"/>
    <property type="molecule type" value="Genomic_DNA"/>
</dbReference>
<dbReference type="RefSeq" id="WP_380758583.1">
    <property type="nucleotide sequence ID" value="NZ_JBHSRF010000052.1"/>
</dbReference>
<evidence type="ECO:0000256" key="1">
    <source>
        <dbReference type="ARBA" id="ARBA00006484"/>
    </source>
</evidence>
<protein>
    <submittedName>
        <fullName evidence="4">SDR family oxidoreductase</fullName>
    </submittedName>
</protein>
<feature type="domain" description="Ketoreductase" evidence="3">
    <location>
        <begin position="21"/>
        <end position="215"/>
    </location>
</feature>
<evidence type="ECO:0000313" key="4">
    <source>
        <dbReference type="EMBL" id="MFC6084960.1"/>
    </source>
</evidence>
<comment type="similarity">
    <text evidence="1">Belongs to the short-chain dehydrogenases/reductases (SDR) family.</text>
</comment>